<dbReference type="Gene3D" id="1.10.10.1940">
    <property type="match status" value="1"/>
</dbReference>
<keyword evidence="2" id="KW-1015">Disulfide bond</keyword>
<protein>
    <submittedName>
        <fullName evidence="5">ShTK domain protein</fullName>
    </submittedName>
</protein>
<dbReference type="InterPro" id="IPR003582">
    <property type="entry name" value="ShKT_dom"/>
</dbReference>
<keyword evidence="1" id="KW-0732">Signal</keyword>
<evidence type="ECO:0000313" key="6">
    <source>
        <dbReference type="Proteomes" id="UP000053766"/>
    </source>
</evidence>
<evidence type="ECO:0000259" key="4">
    <source>
        <dbReference type="PROSITE" id="PS51670"/>
    </source>
</evidence>
<evidence type="ECO:0000256" key="3">
    <source>
        <dbReference type="PROSITE-ProRule" id="PRU01005"/>
    </source>
</evidence>
<comment type="caution">
    <text evidence="3">Lacks conserved residue(s) required for the propagation of feature annotation.</text>
</comment>
<dbReference type="AlphaFoldDB" id="A0A0D8X8W3"/>
<proteinExistence type="predicted"/>
<evidence type="ECO:0000256" key="1">
    <source>
        <dbReference type="ARBA" id="ARBA00022729"/>
    </source>
</evidence>
<evidence type="ECO:0000313" key="5">
    <source>
        <dbReference type="EMBL" id="KJH41025.1"/>
    </source>
</evidence>
<evidence type="ECO:0000256" key="2">
    <source>
        <dbReference type="ARBA" id="ARBA00023157"/>
    </source>
</evidence>
<sequence length="97" mass="10451">MAEQLEWEQSEVLHQTININASVNGVCPNGFALISTSCCPIGSVIGATTPSNVCVDFVSPVTGQSNCPAMRNYCNDVVYRLLMKEQCPLTCGFCNES</sequence>
<dbReference type="STRING" id="29172.A0A0D8X8W3"/>
<reference evidence="6" key="2">
    <citation type="journal article" date="2016" name="Sci. Rep.">
        <title>Dictyocaulus viviparus genome, variome and transcriptome elucidate lungworm biology and support future intervention.</title>
        <authorList>
            <person name="McNulty S.N."/>
            <person name="Strube C."/>
            <person name="Rosa B.A."/>
            <person name="Martin J.C."/>
            <person name="Tyagi R."/>
            <person name="Choi Y.J."/>
            <person name="Wang Q."/>
            <person name="Hallsworth Pepin K."/>
            <person name="Zhang X."/>
            <person name="Ozersky P."/>
            <person name="Wilson R.K."/>
            <person name="Sternberg P.W."/>
            <person name="Gasser R.B."/>
            <person name="Mitreva M."/>
        </authorList>
    </citation>
    <scope>NUCLEOTIDE SEQUENCE [LARGE SCALE GENOMIC DNA]</scope>
    <source>
        <strain evidence="6">HannoverDv2000</strain>
    </source>
</reference>
<reference evidence="5 6" key="1">
    <citation type="submission" date="2013-11" db="EMBL/GenBank/DDBJ databases">
        <title>Draft genome of the bovine lungworm Dictyocaulus viviparus.</title>
        <authorList>
            <person name="Mitreva M."/>
        </authorList>
    </citation>
    <scope>NUCLEOTIDE SEQUENCE [LARGE SCALE GENOMIC DNA]</scope>
    <source>
        <strain evidence="5 6">HannoverDv2000</strain>
    </source>
</reference>
<accession>A0A0D8X8W3</accession>
<keyword evidence="6" id="KW-1185">Reference proteome</keyword>
<dbReference type="PANTHER" id="PTHR46219">
    <property type="entry name" value="PROTEIN CBG11138"/>
    <property type="match status" value="1"/>
</dbReference>
<gene>
    <name evidence="5" type="ORF">DICVIV_13007</name>
</gene>
<dbReference type="OrthoDB" id="5863778at2759"/>
<dbReference type="Pfam" id="PF01549">
    <property type="entry name" value="ShK"/>
    <property type="match status" value="1"/>
</dbReference>
<organism evidence="5 6">
    <name type="scientific">Dictyocaulus viviparus</name>
    <name type="common">Bovine lungworm</name>
    <dbReference type="NCBI Taxonomy" id="29172"/>
    <lineage>
        <taxon>Eukaryota</taxon>
        <taxon>Metazoa</taxon>
        <taxon>Ecdysozoa</taxon>
        <taxon>Nematoda</taxon>
        <taxon>Chromadorea</taxon>
        <taxon>Rhabditida</taxon>
        <taxon>Rhabditina</taxon>
        <taxon>Rhabditomorpha</taxon>
        <taxon>Strongyloidea</taxon>
        <taxon>Metastrongylidae</taxon>
        <taxon>Dictyocaulus</taxon>
    </lineage>
</organism>
<dbReference type="Proteomes" id="UP000053766">
    <property type="component" value="Unassembled WGS sequence"/>
</dbReference>
<dbReference type="PROSITE" id="PS51670">
    <property type="entry name" value="SHKT"/>
    <property type="match status" value="1"/>
</dbReference>
<dbReference type="EMBL" id="KN716928">
    <property type="protein sequence ID" value="KJH41025.1"/>
    <property type="molecule type" value="Genomic_DNA"/>
</dbReference>
<dbReference type="FunFam" id="1.10.10.1940:FF:000002">
    <property type="entry name" value="PHAryngeal gland Toxin-related"/>
    <property type="match status" value="1"/>
</dbReference>
<dbReference type="PANTHER" id="PTHR46219:SF8">
    <property type="entry name" value="SHKT DOMAIN-CONTAINING PROTEIN"/>
    <property type="match status" value="1"/>
</dbReference>
<name>A0A0D8X8W3_DICVI</name>
<feature type="domain" description="ShKT" evidence="4">
    <location>
        <begin position="54"/>
        <end position="94"/>
    </location>
</feature>
<dbReference type="SMART" id="SM00254">
    <property type="entry name" value="ShKT"/>
    <property type="match status" value="1"/>
</dbReference>